<dbReference type="Pfam" id="PF14529">
    <property type="entry name" value="Exo_endo_phos_2"/>
    <property type="match status" value="1"/>
</dbReference>
<dbReference type="GO" id="GO:0003824">
    <property type="term" value="F:catalytic activity"/>
    <property type="evidence" value="ECO:0007669"/>
    <property type="project" value="InterPro"/>
</dbReference>
<dbReference type="CDD" id="cd01650">
    <property type="entry name" value="RT_nLTR_like"/>
    <property type="match status" value="1"/>
</dbReference>
<feature type="domain" description="Reverse transcriptase" evidence="2">
    <location>
        <begin position="1209"/>
        <end position="1431"/>
    </location>
</feature>
<dbReference type="EMBL" id="JABDTM020018165">
    <property type="protein sequence ID" value="KAH0818224.1"/>
    <property type="molecule type" value="Genomic_DNA"/>
</dbReference>
<dbReference type="InterPro" id="IPR036397">
    <property type="entry name" value="RNaseH_sf"/>
</dbReference>
<feature type="domain" description="Endonuclease/exonuclease/phosphatase" evidence="3">
    <location>
        <begin position="1021"/>
        <end position="1081"/>
    </location>
</feature>
<dbReference type="InterPro" id="IPR043128">
    <property type="entry name" value="Rev_trsase/Diguanyl_cyclase"/>
</dbReference>
<feature type="compositionally biased region" description="Basic and acidic residues" evidence="1">
    <location>
        <begin position="872"/>
        <end position="893"/>
    </location>
</feature>
<dbReference type="Pfam" id="PF00078">
    <property type="entry name" value="RVT_1"/>
    <property type="match status" value="1"/>
</dbReference>
<feature type="compositionally biased region" description="Low complexity" evidence="1">
    <location>
        <begin position="834"/>
        <end position="853"/>
    </location>
</feature>
<dbReference type="GO" id="GO:0071897">
    <property type="term" value="P:DNA biosynthetic process"/>
    <property type="evidence" value="ECO:0007669"/>
    <property type="project" value="UniProtKB-ARBA"/>
</dbReference>
<gene>
    <name evidence="5" type="ORF">GEV33_004567</name>
</gene>
<dbReference type="Pfam" id="PF23055">
    <property type="entry name" value="DUF7041"/>
    <property type="match status" value="1"/>
</dbReference>
<organism evidence="5 6">
    <name type="scientific">Tenebrio molitor</name>
    <name type="common">Yellow mealworm beetle</name>
    <dbReference type="NCBI Taxonomy" id="7067"/>
    <lineage>
        <taxon>Eukaryota</taxon>
        <taxon>Metazoa</taxon>
        <taxon>Ecdysozoa</taxon>
        <taxon>Arthropoda</taxon>
        <taxon>Hexapoda</taxon>
        <taxon>Insecta</taxon>
        <taxon>Pterygota</taxon>
        <taxon>Neoptera</taxon>
        <taxon>Endopterygota</taxon>
        <taxon>Coleoptera</taxon>
        <taxon>Polyphaga</taxon>
        <taxon>Cucujiformia</taxon>
        <taxon>Tenebrionidae</taxon>
        <taxon>Tenebrio</taxon>
    </lineage>
</organism>
<feature type="compositionally biased region" description="Basic and acidic residues" evidence="1">
    <location>
        <begin position="802"/>
        <end position="812"/>
    </location>
</feature>
<dbReference type="InterPro" id="IPR043502">
    <property type="entry name" value="DNA/RNA_pol_sf"/>
</dbReference>
<dbReference type="PANTHER" id="PTHR33481">
    <property type="entry name" value="REVERSE TRANSCRIPTASE"/>
    <property type="match status" value="1"/>
</dbReference>
<reference evidence="5" key="2">
    <citation type="submission" date="2021-08" db="EMBL/GenBank/DDBJ databases">
        <authorList>
            <person name="Eriksson T."/>
        </authorList>
    </citation>
    <scope>NUCLEOTIDE SEQUENCE</scope>
    <source>
        <strain evidence="5">Stoneville</strain>
        <tissue evidence="5">Whole head</tissue>
    </source>
</reference>
<dbReference type="InterPro" id="IPR005135">
    <property type="entry name" value="Endo/exonuclease/phosphatase"/>
</dbReference>
<evidence type="ECO:0000313" key="6">
    <source>
        <dbReference type="Proteomes" id="UP000719412"/>
    </source>
</evidence>
<protein>
    <recommendedName>
        <fullName evidence="7">Reverse transcriptase domain-containing protein</fullName>
    </recommendedName>
</protein>
<feature type="region of interest" description="Disordered" evidence="1">
    <location>
        <begin position="1679"/>
        <end position="1725"/>
    </location>
</feature>
<feature type="region of interest" description="Disordered" evidence="1">
    <location>
        <begin position="796"/>
        <end position="893"/>
    </location>
</feature>
<dbReference type="Gene3D" id="3.60.10.10">
    <property type="entry name" value="Endonuclease/exonuclease/phosphatase"/>
    <property type="match status" value="1"/>
</dbReference>
<evidence type="ECO:0000313" key="5">
    <source>
        <dbReference type="EMBL" id="KAH0818224.1"/>
    </source>
</evidence>
<keyword evidence="6" id="KW-1185">Reference proteome</keyword>
<dbReference type="Gene3D" id="3.30.420.10">
    <property type="entry name" value="Ribonuclease H-like superfamily/Ribonuclease H"/>
    <property type="match status" value="1"/>
</dbReference>
<accession>A0A8J6HP66</accession>
<dbReference type="InterPro" id="IPR036691">
    <property type="entry name" value="Endo/exonu/phosph_ase_sf"/>
</dbReference>
<dbReference type="SUPFAM" id="SSF53098">
    <property type="entry name" value="Ribonuclease H-like"/>
    <property type="match status" value="1"/>
</dbReference>
<evidence type="ECO:0000259" key="3">
    <source>
        <dbReference type="Pfam" id="PF14529"/>
    </source>
</evidence>
<dbReference type="GO" id="GO:0042575">
    <property type="term" value="C:DNA polymerase complex"/>
    <property type="evidence" value="ECO:0007669"/>
    <property type="project" value="UniProtKB-ARBA"/>
</dbReference>
<dbReference type="GO" id="GO:0003676">
    <property type="term" value="F:nucleic acid binding"/>
    <property type="evidence" value="ECO:0007669"/>
    <property type="project" value="InterPro"/>
</dbReference>
<reference evidence="5" key="1">
    <citation type="journal article" date="2020" name="J Insects Food Feed">
        <title>The yellow mealworm (Tenebrio molitor) genome: a resource for the emerging insects as food and feed industry.</title>
        <authorList>
            <person name="Eriksson T."/>
            <person name="Andere A."/>
            <person name="Kelstrup H."/>
            <person name="Emery V."/>
            <person name="Picard C."/>
        </authorList>
    </citation>
    <scope>NUCLEOTIDE SEQUENCE</scope>
    <source>
        <strain evidence="5">Stoneville</strain>
        <tissue evidence="5">Whole head</tissue>
    </source>
</reference>
<evidence type="ECO:0000256" key="1">
    <source>
        <dbReference type="SAM" id="MobiDB-lite"/>
    </source>
</evidence>
<dbReference type="Proteomes" id="UP000719412">
    <property type="component" value="Unassembled WGS sequence"/>
</dbReference>
<dbReference type="Gene3D" id="3.10.10.10">
    <property type="entry name" value="HIV Type 1 Reverse Transcriptase, subunit A, domain 1"/>
    <property type="match status" value="1"/>
</dbReference>
<evidence type="ECO:0000259" key="2">
    <source>
        <dbReference type="Pfam" id="PF00078"/>
    </source>
</evidence>
<proteinExistence type="predicted"/>
<sequence length="1743" mass="198754">MAQHECCVDGFLEVWGHQPVRVSRQEKSLKRTRPPEHDGSQGLRYVRISFLPYIDTLQLVTPTIRKTQEQETHVIEAQFHSHLVKSDTSKYYGVIAALDCSTLQPVSDIIANRPATEKYDAVKKTLITCYSDSREQQTRKLLPKRARATTWTTKCCKHRLPLNVQLLVSASDGVPLKKMANIAGKLVEIVSKRGSSSIAAVTKQPATPPQITVAESPRSLQEQVATLSIAVKQLTNTDRGRTQKNAHIKMASVFTTKRTPLTDDTRPRTPQRVQVDLPHRQCGETDTGGRLPLPLQPSIRRTEQETARCVYTTSYDRHSPSHSVKISTVARSSEYHTLVAQYPERHPRRLALEELKAAKAEFQYMKEQGWCRPSSSGWASPLHLVPKKAAVTDLTSPGFLQQTPRQVIVLHHRPRACVKADPCNRGRRPKNRDDILVFSASEEEHLRYLKLAFERLRNHHMVLNRVKCVFGAQEVEYRGHKISSEEIGESIPSTAATPGFHRAVHDSNRAHLWREQYVVADTLSSIDEVYTPAIIESEELAEKQESDPQLKELLAANTTGLKLKRLTPSHTETAVLCDTSTDHIRPYVPTTLRRRLFDVYYNQLHPKQRFEHVHVDIIGPLPPCQGYRYCRLTMTDRFTRWPEVALMSNITAETVAKTLHATWIARFMCPQRITTDQGRQHQALQHLAIPSIMQRVNRTLAPQTESRRQVPRRRQLMRRPAHCPPRIMSYRKTLPDQLRIPGEFFFDSNETAACDPANLPQQLTQQMRQLRPASTNHHDNRKVFVQPALSAVRQWTPSNDATKPKNTHDPNRWQRSHSQFEPDEVSFPAQRHGNCNINTSTSINTSTNTNPSTYHHKVRTDATTPGKISKKPRTEEATRTRRELTNDKQNREKVPATNEIVGQMRNNNVALALVQEPYIRINRGIHAIPCTHGISVARISNKPFKSAIMYNRDHIQPLLVSQLLTDHITVISAVINRSQLFYTSVYFPPEANIEAELTALQRIVDETTGHKVYIGGDFNALEEFIARNNLEIINREGSPPTFQSPKGRSFIDLTLSTWNAAADVSEWSVDTELITSDHNAIKFKVTYNTAHNQSTRNTPNYILECSHLTAEIISEDLYRWRTEFNLAHTSLNTKVETDAPVEYLQNGIKACIQKHATRRRRYANRPDWAKDKYKNKLYAARQKSWDNFAKNDLRKNPWGMDPTGDYGNIKNYRPITLLPVYGKILEKLIKKRLNQQVSPLHSSAQFGFVAGRSTTDALMKYKEAIRSSPRKYVLTLFVDLKGAFDNVWCPGLIRHMRARGFSQNITALVKTYLTAREITFEQNNVTINKEISKGCPQESVNWPDDSTVIAYADDPAIVVTDNSRASLISTTQQVISKVLAWANDSKLTISVEKTVFMINKSPPPVHHRDIRFYIGAERVKLVDQHKYLGIIVDPKLSFEQNAAYAVKKARRVIMGLKRKTARHWGQETQDSLRKIYYGAILPILSYASRVWIDRIHLSKIKRKYLSAGCGSISRDPPLDLEIQLRNCVSEMRHARGAEFQGEYIAREAFDSLSHAHQYLQITAEDIWQDRWESSSKGRITHECLSEVSTNPAELPSPCFARTRVLTGHGEFGCHLFRIGKADSDECDTCPGKTDDPIHRVKKCPKYAPVQEEIRKQLRSWPPNLRKIPFIEDSTIFENSLSEKTRSPSTRPHQRKGPQKTESSSPKQLPPPRQAKPKSLEEGWKRVGVARKNNEVTWKFDITS</sequence>
<dbReference type="SUPFAM" id="SSF56672">
    <property type="entry name" value="DNA/RNA polymerases"/>
    <property type="match status" value="1"/>
</dbReference>
<dbReference type="Gene3D" id="3.30.70.270">
    <property type="match status" value="1"/>
</dbReference>
<comment type="caution">
    <text evidence="5">The sequence shown here is derived from an EMBL/GenBank/DDBJ whole genome shotgun (WGS) entry which is preliminary data.</text>
</comment>
<dbReference type="PANTHER" id="PTHR33481:SF1">
    <property type="entry name" value="ENDONUCLEASE_EXONUCLEASE_PHOSPHATASE DOMAIN-CONTAINING PROTEIN-RELATED"/>
    <property type="match status" value="1"/>
</dbReference>
<feature type="domain" description="DUF7041" evidence="4">
    <location>
        <begin position="74"/>
        <end position="142"/>
    </location>
</feature>
<name>A0A8J6HP66_TENMO</name>
<dbReference type="SUPFAM" id="SSF56219">
    <property type="entry name" value="DNase I-like"/>
    <property type="match status" value="1"/>
</dbReference>
<dbReference type="InterPro" id="IPR000477">
    <property type="entry name" value="RT_dom"/>
</dbReference>
<dbReference type="InterPro" id="IPR055469">
    <property type="entry name" value="DUF7041"/>
</dbReference>
<dbReference type="InterPro" id="IPR012337">
    <property type="entry name" value="RNaseH-like_sf"/>
</dbReference>
<evidence type="ECO:0008006" key="7">
    <source>
        <dbReference type="Google" id="ProtNLM"/>
    </source>
</evidence>
<evidence type="ECO:0000259" key="4">
    <source>
        <dbReference type="Pfam" id="PF23055"/>
    </source>
</evidence>